<dbReference type="GO" id="GO:0005634">
    <property type="term" value="C:nucleus"/>
    <property type="evidence" value="ECO:0007669"/>
    <property type="project" value="UniProtKB-SubCell"/>
</dbReference>
<dbReference type="EC" id="2.4.2.-" evidence="7"/>
<evidence type="ECO:0000256" key="6">
    <source>
        <dbReference type="ARBA" id="ARBA00024347"/>
    </source>
</evidence>
<feature type="domain" description="Macro" evidence="9">
    <location>
        <begin position="19"/>
        <end position="180"/>
    </location>
</feature>
<dbReference type="GeneTree" id="ENSGT00940000165390"/>
<dbReference type="GO" id="GO:0003950">
    <property type="term" value="F:NAD+ poly-ADP-ribosyltransferase activity"/>
    <property type="evidence" value="ECO:0007669"/>
    <property type="project" value="UniProtKB-UniRule"/>
</dbReference>
<organism evidence="10 11">
    <name type="scientific">Gadus morhua</name>
    <name type="common">Atlantic cod</name>
    <dbReference type="NCBI Taxonomy" id="8049"/>
    <lineage>
        <taxon>Eukaryota</taxon>
        <taxon>Metazoa</taxon>
        <taxon>Chordata</taxon>
        <taxon>Craniata</taxon>
        <taxon>Vertebrata</taxon>
        <taxon>Euteleostomi</taxon>
        <taxon>Actinopterygii</taxon>
        <taxon>Neopterygii</taxon>
        <taxon>Teleostei</taxon>
        <taxon>Neoteleostei</taxon>
        <taxon>Acanthomorphata</taxon>
        <taxon>Zeiogadaria</taxon>
        <taxon>Gadariae</taxon>
        <taxon>Gadiformes</taxon>
        <taxon>Gadoidei</taxon>
        <taxon>Gadidae</taxon>
        <taxon>Gadus</taxon>
    </lineage>
</organism>
<proteinExistence type="inferred from homology"/>
<evidence type="ECO:0000256" key="2">
    <source>
        <dbReference type="ARBA" id="ARBA00022676"/>
    </source>
</evidence>
<dbReference type="Pfam" id="PF01661">
    <property type="entry name" value="Macro"/>
    <property type="match status" value="1"/>
</dbReference>
<dbReference type="Proteomes" id="UP000694546">
    <property type="component" value="Chromosome 20"/>
</dbReference>
<evidence type="ECO:0000259" key="9">
    <source>
        <dbReference type="PROSITE" id="PS51154"/>
    </source>
</evidence>
<dbReference type="PROSITE" id="PS51154">
    <property type="entry name" value="MACRO"/>
    <property type="match status" value="1"/>
</dbReference>
<dbReference type="SUPFAM" id="SSF56399">
    <property type="entry name" value="ADP-ribosylation"/>
    <property type="match status" value="1"/>
</dbReference>
<evidence type="ECO:0000259" key="8">
    <source>
        <dbReference type="PROSITE" id="PS51059"/>
    </source>
</evidence>
<dbReference type="CDD" id="cd01439">
    <property type="entry name" value="TCCD_inducible_PARP_like"/>
    <property type="match status" value="1"/>
</dbReference>
<evidence type="ECO:0000256" key="3">
    <source>
        <dbReference type="ARBA" id="ARBA00022679"/>
    </source>
</evidence>
<dbReference type="GO" id="GO:0005737">
    <property type="term" value="C:cytoplasm"/>
    <property type="evidence" value="ECO:0007669"/>
    <property type="project" value="TreeGrafter"/>
</dbReference>
<dbReference type="InterPro" id="IPR012317">
    <property type="entry name" value="Poly(ADP-ribose)pol_cat_dom"/>
</dbReference>
<comment type="subcellular location">
    <subcellularLocation>
        <location evidence="1">Nucleus</location>
    </subcellularLocation>
</comment>
<keyword evidence="3 7" id="KW-0808">Transferase</keyword>
<dbReference type="Ensembl" id="ENSGMOT00000031477.1">
    <property type="protein sequence ID" value="ENSGMOP00000034826.1"/>
    <property type="gene ID" value="ENSGMOG00000011217.2"/>
</dbReference>
<sequence>MQCLHDYKIAYFCCLSLTLATTAEMFIGRVKVKLFCGDITKEKTDAIVSSTNLSMGLLFRPIHNLLDTFLKMCAFECNQPGDGVVITKPGNLTAKHIIHMVGQTKVKDIISSMLKVFKMCEDHKIQSVSFPALSTGRPTYCQYCSSLTFIFRIKKGIQRIQSKDQWQRYAVKKQMLDKKYPQNKNEMDLYHGTTAEICQKVNSNGFNRSFCGTNATVYGNGTYFAKQSWYSCNDTYSNPDAQGLKYMYQARVLVAKPCLGTPGMVEPAPLDPSNPYSGLHDCAVDNVQNPFIYVVFSDAGVYPDYLISFKAS</sequence>
<dbReference type="Gene3D" id="3.40.220.10">
    <property type="entry name" value="Leucine Aminopeptidase, subunit E, domain 1"/>
    <property type="match status" value="1"/>
</dbReference>
<dbReference type="InterPro" id="IPR002589">
    <property type="entry name" value="Macro_dom"/>
</dbReference>
<protein>
    <recommendedName>
        <fullName evidence="7">Poly [ADP-ribose] polymerase</fullName>
        <shortName evidence="7">PARP</shortName>
        <ecNumber evidence="7">2.4.2.-</ecNumber>
    </recommendedName>
</protein>
<evidence type="ECO:0000256" key="7">
    <source>
        <dbReference type="RuleBase" id="RU362114"/>
    </source>
</evidence>
<keyword evidence="4 7" id="KW-0520">NAD</keyword>
<dbReference type="SUPFAM" id="SSF52949">
    <property type="entry name" value="Macro domain-like"/>
    <property type="match status" value="1"/>
</dbReference>
<keyword evidence="2 7" id="KW-0328">Glycosyltransferase</keyword>
<dbReference type="Gene3D" id="3.90.228.10">
    <property type="match status" value="1"/>
</dbReference>
<evidence type="ECO:0000256" key="1">
    <source>
        <dbReference type="ARBA" id="ARBA00004123"/>
    </source>
</evidence>
<dbReference type="GO" id="GO:1990404">
    <property type="term" value="F:NAD+-protein mono-ADP-ribosyltransferase activity"/>
    <property type="evidence" value="ECO:0007669"/>
    <property type="project" value="TreeGrafter"/>
</dbReference>
<evidence type="ECO:0000256" key="5">
    <source>
        <dbReference type="ARBA" id="ARBA00023242"/>
    </source>
</evidence>
<reference evidence="10" key="2">
    <citation type="submission" date="2025-09" db="UniProtKB">
        <authorList>
            <consortium name="Ensembl"/>
        </authorList>
    </citation>
    <scope>IDENTIFICATION</scope>
</reference>
<keyword evidence="11" id="KW-1185">Reference proteome</keyword>
<accession>A0A8C5ASH6</accession>
<dbReference type="GO" id="GO:0070212">
    <property type="term" value="P:protein poly-ADP-ribosylation"/>
    <property type="evidence" value="ECO:0007669"/>
    <property type="project" value="TreeGrafter"/>
</dbReference>
<evidence type="ECO:0000313" key="10">
    <source>
        <dbReference type="Ensembl" id="ENSGMOP00000034826.1"/>
    </source>
</evidence>
<dbReference type="Pfam" id="PF00644">
    <property type="entry name" value="PARP"/>
    <property type="match status" value="1"/>
</dbReference>
<comment type="similarity">
    <text evidence="6">Belongs to the ARTD/PARP family.</text>
</comment>
<dbReference type="PANTHER" id="PTHR14453:SF101">
    <property type="entry name" value="POLY [ADP-RIBOSE] POLYMERASE"/>
    <property type="match status" value="1"/>
</dbReference>
<reference evidence="10" key="1">
    <citation type="submission" date="2025-08" db="UniProtKB">
        <authorList>
            <consortium name="Ensembl"/>
        </authorList>
    </citation>
    <scope>IDENTIFICATION</scope>
</reference>
<name>A0A8C5ASH6_GADMO</name>
<keyword evidence="5" id="KW-0539">Nucleus</keyword>
<dbReference type="GO" id="GO:0010629">
    <property type="term" value="P:negative regulation of gene expression"/>
    <property type="evidence" value="ECO:0007669"/>
    <property type="project" value="TreeGrafter"/>
</dbReference>
<feature type="domain" description="PARP catalytic" evidence="8">
    <location>
        <begin position="98"/>
        <end position="312"/>
    </location>
</feature>
<dbReference type="GO" id="GO:0003714">
    <property type="term" value="F:transcription corepressor activity"/>
    <property type="evidence" value="ECO:0007669"/>
    <property type="project" value="TreeGrafter"/>
</dbReference>
<dbReference type="InterPro" id="IPR043472">
    <property type="entry name" value="Macro_dom-like"/>
</dbReference>
<evidence type="ECO:0000256" key="4">
    <source>
        <dbReference type="ARBA" id="ARBA00023027"/>
    </source>
</evidence>
<dbReference type="SMART" id="SM00506">
    <property type="entry name" value="A1pp"/>
    <property type="match status" value="1"/>
</dbReference>
<evidence type="ECO:0000313" key="11">
    <source>
        <dbReference type="Proteomes" id="UP000694546"/>
    </source>
</evidence>
<dbReference type="PANTHER" id="PTHR14453">
    <property type="entry name" value="PARP/ZINC FINGER CCCH TYPE DOMAIN CONTAINING PROTEIN"/>
    <property type="match status" value="1"/>
</dbReference>
<dbReference type="AlphaFoldDB" id="A0A8C5ASH6"/>
<dbReference type="InterPro" id="IPR052056">
    <property type="entry name" value="Mono-ARTD/PARP"/>
</dbReference>
<dbReference type="PROSITE" id="PS51059">
    <property type="entry name" value="PARP_CATALYTIC"/>
    <property type="match status" value="1"/>
</dbReference>